<proteinExistence type="predicted"/>
<dbReference type="RefSeq" id="WP_052629012.1">
    <property type="nucleotide sequence ID" value="NZ_JXXE01000479.1"/>
</dbReference>
<feature type="chain" id="PRO_5002319470" description="DUF411 domain-containing protein" evidence="1">
    <location>
        <begin position="26"/>
        <end position="158"/>
    </location>
</feature>
<reference evidence="2 3" key="1">
    <citation type="submission" date="2014-11" db="EMBL/GenBank/DDBJ databases">
        <title>Genomics and ecophysiology of heterotrophic nitrogen fixing bacteria isolated from estuarine surface water.</title>
        <authorList>
            <person name="Bentzon-Tilia M."/>
            <person name="Severin I."/>
            <person name="Hansen L.H."/>
            <person name="Riemann L."/>
        </authorList>
    </citation>
    <scope>NUCLEOTIDE SEQUENCE [LARGE SCALE GENOMIC DNA]</scope>
    <source>
        <strain evidence="2 3">BAL398</strain>
    </source>
</reference>
<dbReference type="InterPro" id="IPR007332">
    <property type="entry name" value="DUF411"/>
</dbReference>
<keyword evidence="1" id="KW-0732">Signal</keyword>
<name>A0A0D7EEJ6_RHOPL</name>
<gene>
    <name evidence="2" type="ORF">OO17_21935</name>
</gene>
<dbReference type="AlphaFoldDB" id="A0A0D7EEJ6"/>
<comment type="caution">
    <text evidence="2">The sequence shown here is derived from an EMBL/GenBank/DDBJ whole genome shotgun (WGS) entry which is preliminary data.</text>
</comment>
<dbReference type="EMBL" id="JXXE01000479">
    <property type="protein sequence ID" value="KIZ38945.1"/>
    <property type="molecule type" value="Genomic_DNA"/>
</dbReference>
<evidence type="ECO:0000313" key="3">
    <source>
        <dbReference type="Proteomes" id="UP000032515"/>
    </source>
</evidence>
<dbReference type="PATRIC" id="fig|1076.23.peg.5159"/>
<evidence type="ECO:0008006" key="4">
    <source>
        <dbReference type="Google" id="ProtNLM"/>
    </source>
</evidence>
<organism evidence="2 3">
    <name type="scientific">Rhodopseudomonas palustris</name>
    <dbReference type="NCBI Taxonomy" id="1076"/>
    <lineage>
        <taxon>Bacteria</taxon>
        <taxon>Pseudomonadati</taxon>
        <taxon>Pseudomonadota</taxon>
        <taxon>Alphaproteobacteria</taxon>
        <taxon>Hyphomicrobiales</taxon>
        <taxon>Nitrobacteraceae</taxon>
        <taxon>Rhodopseudomonas</taxon>
    </lineage>
</organism>
<dbReference type="OrthoDB" id="14727at2"/>
<dbReference type="Proteomes" id="UP000032515">
    <property type="component" value="Unassembled WGS sequence"/>
</dbReference>
<sequence length="158" mass="16829">MKPISRRQFAIGAALLPLVSGTGLAQTALPKMTVSKDPSCGCCGAWVTYLQDDGFVVETIEAVDMERVKAALGVPQPLWSCHTAEIGGYVIEGHVPAPIIRRLLRERPAFTGLAVAGMPMSAPGMDVPGARDTYEVAAFKGATQQPYARFQGRREIAG</sequence>
<accession>A0A0D7EEJ6</accession>
<protein>
    <recommendedName>
        <fullName evidence="4">DUF411 domain-containing protein</fullName>
    </recommendedName>
</protein>
<dbReference type="Pfam" id="PF04214">
    <property type="entry name" value="DUF411"/>
    <property type="match status" value="1"/>
</dbReference>
<evidence type="ECO:0000313" key="2">
    <source>
        <dbReference type="EMBL" id="KIZ38945.1"/>
    </source>
</evidence>
<feature type="signal peptide" evidence="1">
    <location>
        <begin position="1"/>
        <end position="25"/>
    </location>
</feature>
<evidence type="ECO:0000256" key="1">
    <source>
        <dbReference type="SAM" id="SignalP"/>
    </source>
</evidence>